<feature type="compositionally biased region" description="Basic and acidic residues" evidence="2">
    <location>
        <begin position="322"/>
        <end position="339"/>
    </location>
</feature>
<sequence length="1872" mass="210921">NLNLRKPATNPYSRTDFQLDYLSNPLRIVLSEDGLSRSLFSLLDGTMDTYSASKSKRDSPNSPSRSDLGRRTSDDLRYIKSLRPSPGRDSNRHFDHRDRDLGDRERERGREKERGRERDRSTTSATTVKDRDRDRDQDREKDRDDDTATSDVSNAETIVLPGKDGYSPSKARKVKHEREIDDAAGSSQSPVSVSTPSLKLFKSASSINQPPNSSASVSANALSSINGSGNSGATVSSNTVSTSAPDPPSRGILSGVLAHKKVKRADKQSSFVRNNGSSSSHLTAGNPSSGSPPPLKRRRQSNAPPLTGMINLGGHVASDSEPDQHSKSHGPPKDRDKPTNHSTSITTTDKLLKRKVPKVESDEEGEIKPRRSKLSDPTHSSTQPLRNSKDAGNNRPLKSDTQISKSSSKSPAATPRSVSPHSKPTPAHRRSLSTNGVANTKKKKAPAPTSTLASTPSGPVPGLLSTQLHAYDSDDSSSSGSPRPGKGSTFMSRGINERIDSPAGKGPSKKHLDAHGQTLLARACAKGEYEIAKQRLAERPEDLNVADYAGNTPLQIAALHGSEDIVDLLLQAGCNRHCINYDKETPLLDAVDNGHVGVVRLLLEAGVNPRKPNCRGEEPLARVTPDLENGAEIRSLLEKAKATFRHPSEGLREPDDTTADVTEDASGIDIDHSRSSRAPDSPNATTIFGPSTSSHRRAGTARATKTSNHLLYMNVDDKTLRAACGKGDHETVTHLLQVGAEFNYPEAMTAAARGGHEVVMELLLALGNASPDPLAIKTGSPDTATPILAAIGQENIKVMKLLLDQANFNPTRCYKGMTYAELARERKGVNWKEEEELLKKAYDDYCRKHPEKAKPVDRERAHRHLLVDQDQEASRQPRDREYRDKEKGKQRESAPLSAERERDVAATSKLSVKRATSPTPRDPELVKKKTVVKTTLTKDQDSRDRDRESKEEERESRELKKIGELKEKKRAPSADQSDDLPTAKRSLLSTSSVLKSKKKDKDRDGDSKPNLLSDREMSPAIQKKKVKRSVETDAAASSEGEAAKPRRKLMSKGDLTAEQEKNRRASMASNASSMNLQPSSPRDRDDHTLARPIKTEVPSEKYHDRTKALKRDETPGDLASTGKRHRSSTSPPRRSGADKDESETPNIKRRRLVDGELTKEQRQEQRRKKLEKLEREKAEAGNASGDDDHGPRPIKNGILSRESSMNTKTSKPTKEGRERDSSIIRDPARATLKDALKAKKLAVSAKSSDRPIAKASSAAHESDVEMKDAPSSEGARARKDKESKADDQERKRRLTAAAEPDESKAIKREAIEEKKRQDERRAKAEEKRRIEEEAAAAAEAEAAKKRAVEQKEREREREKEREREREKEREREREREKERRRREKEEAEEQERLAAEAREKKEREEAERKREEAERKREEAEKKRQEEEARIRRERELELERIAEEQRKKAEEEKRLAEEARLKEEKRKRDEERKLKEEEERREKERIRRLEEERRLREEAEAKRKAEEERRKAEEERLQREEEDRLRKEQLEREAAEARRRREEERRAAKEAEQRRIHEEQEQARIAGLPALLRWFEMCPNPRQTAVADKFHQMQGVRWDTLDTSLDGTPEGREQWVLNTQAALLLGEKDLTLSRYTGWQRIAATRIAKTMIWRVENDRYALTSPRYYEIGVQLADYYGHPNDPNFMDHNTLERLRNEAMARFFEMDMFFVKLSDLLFVIPSMPHIRNVRLVVEYRELPETEDQLQVLWSGQKWRKDPDIEKYLGFAPRRKYFVNGEFVKENLPGLSAVSRTPFPDANRVPRRFGLTQVFPYEPDYVKLCKEQGLDHLIHLADAPTNAELPVLNGLASGPLEGTGSAVSEPSSEVAQVNGLP</sequence>
<feature type="region of interest" description="Disordered" evidence="2">
    <location>
        <begin position="1464"/>
        <end position="1529"/>
    </location>
</feature>
<feature type="compositionally biased region" description="Basic and acidic residues" evidence="2">
    <location>
        <begin position="1212"/>
        <end position="1237"/>
    </location>
</feature>
<feature type="compositionally biased region" description="Basic and acidic residues" evidence="2">
    <location>
        <begin position="936"/>
        <end position="972"/>
    </location>
</feature>
<feature type="region of interest" description="Disordered" evidence="2">
    <location>
        <begin position="852"/>
        <end position="1430"/>
    </location>
</feature>
<feature type="compositionally biased region" description="Basic and acidic residues" evidence="2">
    <location>
        <begin position="1081"/>
        <end position="1114"/>
    </location>
</feature>
<feature type="compositionally biased region" description="Basic and acidic residues" evidence="2">
    <location>
        <begin position="1260"/>
        <end position="1290"/>
    </location>
</feature>
<keyword evidence="6" id="KW-1185">Reference proteome</keyword>
<dbReference type="SUPFAM" id="SSF48403">
    <property type="entry name" value="Ankyrin repeat"/>
    <property type="match status" value="1"/>
</dbReference>
<feature type="compositionally biased region" description="Polar residues" evidence="2">
    <location>
        <begin position="908"/>
        <end position="919"/>
    </location>
</feature>
<feature type="compositionally biased region" description="Basic and acidic residues" evidence="2">
    <location>
        <begin position="1152"/>
        <end position="1164"/>
    </location>
</feature>
<feature type="compositionally biased region" description="Basic and acidic residues" evidence="2">
    <location>
        <begin position="89"/>
        <end position="121"/>
    </location>
</feature>
<feature type="compositionally biased region" description="Basic and acidic residues" evidence="2">
    <location>
        <begin position="366"/>
        <end position="376"/>
    </location>
</feature>
<feature type="region of interest" description="Disordered" evidence="2">
    <location>
        <begin position="50"/>
        <end position="513"/>
    </location>
</feature>
<dbReference type="Proteomes" id="UP001583280">
    <property type="component" value="Unassembled WGS sequence"/>
</dbReference>
<feature type="compositionally biased region" description="Polar residues" evidence="2">
    <location>
        <begin position="340"/>
        <end position="349"/>
    </location>
</feature>
<feature type="compositionally biased region" description="Basic and acidic residues" evidence="2">
    <location>
        <begin position="67"/>
        <end position="78"/>
    </location>
</feature>
<feature type="compositionally biased region" description="Low complexity" evidence="2">
    <location>
        <begin position="984"/>
        <end position="994"/>
    </location>
</feature>
<feature type="region of interest" description="Disordered" evidence="2">
    <location>
        <begin position="1852"/>
        <end position="1872"/>
    </location>
</feature>
<dbReference type="InterPro" id="IPR056015">
    <property type="entry name" value="DUF7593"/>
</dbReference>
<comment type="caution">
    <text evidence="5">The sequence shown here is derived from an EMBL/GenBank/DDBJ whole genome shotgun (WGS) entry which is preliminary data.</text>
</comment>
<dbReference type="PANTHER" id="PTHR24149">
    <property type="entry name" value="ANKYRIN REPEAT DOMAIN-CONTAINING PROTEIN 12"/>
    <property type="match status" value="1"/>
</dbReference>
<organism evidence="5 6">
    <name type="scientific">Ceratocystis pirilliformis</name>
    <dbReference type="NCBI Taxonomy" id="259994"/>
    <lineage>
        <taxon>Eukaryota</taxon>
        <taxon>Fungi</taxon>
        <taxon>Dikarya</taxon>
        <taxon>Ascomycota</taxon>
        <taxon>Pezizomycotina</taxon>
        <taxon>Sordariomycetes</taxon>
        <taxon>Hypocreomycetidae</taxon>
        <taxon>Microascales</taxon>
        <taxon>Ceratocystidaceae</taxon>
        <taxon>Ceratocystis</taxon>
    </lineage>
</organism>
<evidence type="ECO:0000313" key="5">
    <source>
        <dbReference type="EMBL" id="KAL1888937.1"/>
    </source>
</evidence>
<feature type="compositionally biased region" description="Polar residues" evidence="2">
    <location>
        <begin position="676"/>
        <end position="693"/>
    </location>
</feature>
<feature type="compositionally biased region" description="Basic and acidic residues" evidence="2">
    <location>
        <begin position="128"/>
        <end position="146"/>
    </location>
</feature>
<feature type="compositionally biased region" description="Basic and acidic residues" evidence="2">
    <location>
        <begin position="999"/>
        <end position="1017"/>
    </location>
</feature>
<dbReference type="PANTHER" id="PTHR24149:SF14">
    <property type="entry name" value="ANKYRIN REPEAT DOMAIN 12"/>
    <property type="match status" value="1"/>
</dbReference>
<protein>
    <recommendedName>
        <fullName evidence="7">Protein HOS4</fullName>
    </recommendedName>
</protein>
<proteinExistence type="predicted"/>
<dbReference type="SMART" id="SM00248">
    <property type="entry name" value="ANK"/>
    <property type="match status" value="5"/>
</dbReference>
<evidence type="ECO:0008006" key="7">
    <source>
        <dbReference type="Google" id="ProtNLM"/>
    </source>
</evidence>
<dbReference type="Pfam" id="PF12796">
    <property type="entry name" value="Ank_2"/>
    <property type="match status" value="1"/>
</dbReference>
<feature type="domain" description="DUF7593" evidence="3">
    <location>
        <begin position="1565"/>
        <end position="1725"/>
    </location>
</feature>
<feature type="compositionally biased region" description="Low complexity" evidence="2">
    <location>
        <begin position="1065"/>
        <end position="1075"/>
    </location>
</feature>
<dbReference type="Pfam" id="PF24521">
    <property type="entry name" value="Ank_KRIT1"/>
    <property type="match status" value="1"/>
</dbReference>
<accession>A0ABR3YM74</accession>
<dbReference type="InterPro" id="IPR002110">
    <property type="entry name" value="Ankyrin_rpt"/>
</dbReference>
<dbReference type="EMBL" id="JAWDJO010000237">
    <property type="protein sequence ID" value="KAL1888937.1"/>
    <property type="molecule type" value="Genomic_DNA"/>
</dbReference>
<dbReference type="Pfam" id="PF24513">
    <property type="entry name" value="DUF7593"/>
    <property type="match status" value="1"/>
</dbReference>
<feature type="compositionally biased region" description="Low complexity" evidence="2">
    <location>
        <begin position="476"/>
        <end position="488"/>
    </location>
</feature>
<gene>
    <name evidence="5" type="ORF">Cpir12675_005971</name>
</gene>
<feature type="compositionally biased region" description="Polar residues" evidence="2">
    <location>
        <begin position="1856"/>
        <end position="1866"/>
    </location>
</feature>
<dbReference type="InterPro" id="IPR036770">
    <property type="entry name" value="Ankyrin_rpt-contain_sf"/>
</dbReference>
<feature type="domain" description="KRIT1 ARM-repeats" evidence="4">
    <location>
        <begin position="699"/>
        <end position="846"/>
    </location>
</feature>
<feature type="region of interest" description="Disordered" evidence="2">
    <location>
        <begin position="644"/>
        <end position="702"/>
    </location>
</feature>
<feature type="compositionally biased region" description="Low complexity" evidence="2">
    <location>
        <begin position="212"/>
        <end position="244"/>
    </location>
</feature>
<feature type="repeat" description="ANK" evidence="1">
    <location>
        <begin position="549"/>
        <end position="581"/>
    </location>
</feature>
<dbReference type="PROSITE" id="PS50088">
    <property type="entry name" value="ANK_REPEAT"/>
    <property type="match status" value="2"/>
</dbReference>
<feature type="compositionally biased region" description="Low complexity" evidence="2">
    <location>
        <begin position="269"/>
        <end position="280"/>
    </location>
</feature>
<evidence type="ECO:0000256" key="2">
    <source>
        <dbReference type="SAM" id="MobiDB-lite"/>
    </source>
</evidence>
<feature type="compositionally biased region" description="Low complexity" evidence="2">
    <location>
        <begin position="186"/>
        <end position="197"/>
    </location>
</feature>
<feature type="compositionally biased region" description="Basic and acidic residues" evidence="2">
    <location>
        <begin position="1341"/>
        <end position="1377"/>
    </location>
</feature>
<evidence type="ECO:0000259" key="3">
    <source>
        <dbReference type="Pfam" id="PF24513"/>
    </source>
</evidence>
<reference evidence="5 6" key="1">
    <citation type="journal article" date="2024" name="IMA Fungus">
        <title>IMA Genome - F19 : A genome assembly and annotation guide to empower mycologists, including annotated draft genome sequences of Ceratocystis pirilliformis, Diaporthe australafricana, Fusarium ophioides, Paecilomyces lecythidis, and Sporothrix stenoceras.</title>
        <authorList>
            <person name="Aylward J."/>
            <person name="Wilson A.M."/>
            <person name="Visagie C.M."/>
            <person name="Spraker J."/>
            <person name="Barnes I."/>
            <person name="Buitendag C."/>
            <person name="Ceriani C."/>
            <person name="Del Mar Angel L."/>
            <person name="du Plessis D."/>
            <person name="Fuchs T."/>
            <person name="Gasser K."/>
            <person name="Kramer D."/>
            <person name="Li W."/>
            <person name="Munsamy K."/>
            <person name="Piso A."/>
            <person name="Price J.L."/>
            <person name="Sonnekus B."/>
            <person name="Thomas C."/>
            <person name="van der Nest A."/>
            <person name="van Dijk A."/>
            <person name="van Heerden A."/>
            <person name="van Vuuren N."/>
            <person name="Yilmaz N."/>
            <person name="Duong T.A."/>
            <person name="van der Merwe N.A."/>
            <person name="Wingfield M.J."/>
            <person name="Wingfield B.D."/>
        </authorList>
    </citation>
    <scope>NUCLEOTIDE SEQUENCE [LARGE SCALE GENOMIC DNA]</scope>
    <source>
        <strain evidence="5 6">CMW 12675</strain>
    </source>
</reference>
<evidence type="ECO:0000256" key="1">
    <source>
        <dbReference type="PROSITE-ProRule" id="PRU00023"/>
    </source>
</evidence>
<keyword evidence="1" id="KW-0040">ANK repeat</keyword>
<feature type="compositionally biased region" description="Basic and acidic residues" evidence="2">
    <location>
        <begin position="644"/>
        <end position="655"/>
    </location>
</feature>
<feature type="compositionally biased region" description="Basic and acidic residues" evidence="2">
    <location>
        <begin position="1390"/>
        <end position="1430"/>
    </location>
</feature>
<dbReference type="Gene3D" id="1.25.40.20">
    <property type="entry name" value="Ankyrin repeat-containing domain"/>
    <property type="match status" value="2"/>
</dbReference>
<dbReference type="InterPro" id="IPR056485">
    <property type="entry name" value="ARM_KRIT1"/>
</dbReference>
<dbReference type="InterPro" id="IPR053210">
    <property type="entry name" value="ANKRD12"/>
</dbReference>
<evidence type="ECO:0000259" key="4">
    <source>
        <dbReference type="Pfam" id="PF24521"/>
    </source>
</evidence>
<dbReference type="PROSITE" id="PS50297">
    <property type="entry name" value="ANK_REP_REGION"/>
    <property type="match status" value="2"/>
</dbReference>
<evidence type="ECO:0000313" key="6">
    <source>
        <dbReference type="Proteomes" id="UP001583280"/>
    </source>
</evidence>
<feature type="compositionally biased region" description="Polar residues" evidence="2">
    <location>
        <begin position="1201"/>
        <end position="1210"/>
    </location>
</feature>
<feature type="repeat" description="ANK" evidence="1">
    <location>
        <begin position="582"/>
        <end position="614"/>
    </location>
</feature>
<feature type="non-terminal residue" evidence="5">
    <location>
        <position position="1"/>
    </location>
</feature>
<feature type="compositionally biased region" description="Basic and acidic residues" evidence="2">
    <location>
        <begin position="1301"/>
        <end position="1332"/>
    </location>
</feature>
<feature type="compositionally biased region" description="Polar residues" evidence="2">
    <location>
        <begin position="377"/>
        <end position="386"/>
    </location>
</feature>
<feature type="compositionally biased region" description="Basic and acidic residues" evidence="2">
    <location>
        <begin position="872"/>
        <end position="904"/>
    </location>
</feature>
<name>A0ABR3YM74_9PEZI</name>